<proteinExistence type="predicted"/>
<evidence type="ECO:0000313" key="1">
    <source>
        <dbReference type="Proteomes" id="UP000504634"/>
    </source>
</evidence>
<reference evidence="2 3" key="1">
    <citation type="submission" date="2025-04" db="UniProtKB">
        <authorList>
            <consortium name="RefSeq"/>
        </authorList>
    </citation>
    <scope>IDENTIFICATION</scope>
    <source>
        <strain evidence="2 3">11010-0011.00</strain>
        <tissue evidence="2 3">Whole body</tissue>
    </source>
</reference>
<dbReference type="RefSeq" id="XP_030380742.1">
    <property type="nucleotide sequence ID" value="XM_030524882.1"/>
</dbReference>
<dbReference type="GeneID" id="115628701"/>
<sequence length="152" mass="15495">MLAYTKLLADMGQQLSLSARTGILPAGFRPTRNTLICAGATAAACVALGAAVKALRRRSDGTLKSITSSKLAEELPKSKSSAAAAAAATAGGAGGAGGAGEPDPAFVNWRRVEDTSDCDSDIDCDVQPNPNANARVKKAYYILPGSTQSEPQ</sequence>
<evidence type="ECO:0000313" key="3">
    <source>
        <dbReference type="RefSeq" id="XP_030380742.1"/>
    </source>
</evidence>
<evidence type="ECO:0000313" key="2">
    <source>
        <dbReference type="RefSeq" id="XP_030380740.1"/>
    </source>
</evidence>
<keyword evidence="1" id="KW-1185">Reference proteome</keyword>
<gene>
    <name evidence="2 3" type="primary">LOC115628701</name>
</gene>
<organism evidence="1 3">
    <name type="scientific">Drosophila lebanonensis</name>
    <name type="common">Fruit fly</name>
    <name type="synonym">Scaptodrosophila lebanonensis</name>
    <dbReference type="NCBI Taxonomy" id="7225"/>
    <lineage>
        <taxon>Eukaryota</taxon>
        <taxon>Metazoa</taxon>
        <taxon>Ecdysozoa</taxon>
        <taxon>Arthropoda</taxon>
        <taxon>Hexapoda</taxon>
        <taxon>Insecta</taxon>
        <taxon>Pterygota</taxon>
        <taxon>Neoptera</taxon>
        <taxon>Endopterygota</taxon>
        <taxon>Diptera</taxon>
        <taxon>Brachycera</taxon>
        <taxon>Muscomorpha</taxon>
        <taxon>Ephydroidea</taxon>
        <taxon>Drosophilidae</taxon>
        <taxon>Scaptodrosophila</taxon>
    </lineage>
</organism>
<dbReference type="AlphaFoldDB" id="A0A6J2U0U8"/>
<dbReference type="Proteomes" id="UP000504634">
    <property type="component" value="Unplaced"/>
</dbReference>
<dbReference type="RefSeq" id="XP_030380740.1">
    <property type="nucleotide sequence ID" value="XM_030524880.1"/>
</dbReference>
<name>A0A6J2U0U8_DROLE</name>
<accession>A0A6J2U0U8</accession>
<protein>
    <submittedName>
        <fullName evidence="2 3">Uncharacterized protein LOC115628701</fullName>
    </submittedName>
</protein>